<dbReference type="Proteomes" id="UP000237682">
    <property type="component" value="Unassembled WGS sequence"/>
</dbReference>
<proteinExistence type="predicted"/>
<comment type="caution">
    <text evidence="1">The sequence shown here is derived from an EMBL/GenBank/DDBJ whole genome shotgun (WGS) entry which is preliminary data.</text>
</comment>
<gene>
    <name evidence="1" type="ORF">C5L14_03590</name>
</gene>
<evidence type="ECO:0000313" key="2">
    <source>
        <dbReference type="Proteomes" id="UP000237682"/>
    </source>
</evidence>
<sequence>MRMMDGGCEEGGRRARIRWPLTWIGASIPKIWPGAVPSGMARHGLAKMATAKKGSLLLKE</sequence>
<keyword evidence="2" id="KW-1185">Reference proteome</keyword>
<dbReference type="AlphaFoldDB" id="A0A2S9QG58"/>
<reference evidence="1 2" key="1">
    <citation type="submission" date="2018-02" db="EMBL/GenBank/DDBJ databases">
        <title>Whole genome sequencing of endophytic bacterium.</title>
        <authorList>
            <person name="Eedara R."/>
            <person name="Podile A.R."/>
        </authorList>
    </citation>
    <scope>NUCLEOTIDE SEQUENCE [LARGE SCALE GENOMIC DNA]</scope>
    <source>
        <strain evidence="1 2">RP1T</strain>
    </source>
</reference>
<name>A0A2S9QG58_9HYPH</name>
<organism evidence="1 2">
    <name type="scientific">Labrys okinawensis</name>
    <dbReference type="NCBI Taxonomy" id="346911"/>
    <lineage>
        <taxon>Bacteria</taxon>
        <taxon>Pseudomonadati</taxon>
        <taxon>Pseudomonadota</taxon>
        <taxon>Alphaproteobacteria</taxon>
        <taxon>Hyphomicrobiales</taxon>
        <taxon>Xanthobacteraceae</taxon>
        <taxon>Labrys</taxon>
    </lineage>
</organism>
<protein>
    <submittedName>
        <fullName evidence="1">Uncharacterized protein</fullName>
    </submittedName>
</protein>
<evidence type="ECO:0000313" key="1">
    <source>
        <dbReference type="EMBL" id="PRH88341.1"/>
    </source>
</evidence>
<accession>A0A2S9QG58</accession>
<dbReference type="EMBL" id="PUEJ01000002">
    <property type="protein sequence ID" value="PRH88341.1"/>
    <property type="molecule type" value="Genomic_DNA"/>
</dbReference>